<evidence type="ECO:0000256" key="5">
    <source>
        <dbReference type="ARBA" id="ARBA00032596"/>
    </source>
</evidence>
<dbReference type="GO" id="GO:0008239">
    <property type="term" value="F:dipeptidyl-peptidase activity"/>
    <property type="evidence" value="ECO:0007669"/>
    <property type="project" value="TreeGrafter"/>
</dbReference>
<sequence>MQRLPRTVHRVRRLPLLLLAAAPWLNGKIATAAPPARTLLAQALATPLASDLTAATHADVVAWIENAGGAWSVRMRDASGREHVLRPPQDDDGRTLSELALSPKGTCVAYVADGDADFPDAPAPNAANRATPPTQTLHLIARGTDRDIGQGHNPSFSPDDRHLAFSAGGNLFVAETETGGARQVATIQGHIGRIVWSPDGARMAFSIDRDDHALIGLYSLQDRRLVLPPAGFGFDIEPMFSPDGHALAFLRLVSPPDDAGFQEPGRYWSVHIRDLETLEDRTIWTPPPGAGAIFQPTEHGHPSWEPEGLILPWEGSGWLDLYRLTTSGAMIPLTPGAFEVQGFAFDPSRRAVLYSANTDDPDRRALWRVSLADGRREKLASPDGALSSPVMAPRDTIAAIATDGCTAPHIVTLPLPTATAACADAPRDITFKAADGMTLHGQLFLPPEKAGRHAALVFVHGGPNRQMLPGFGTMAYYDHAYEMNRLFARQGYVVLSVNYRSGTGYGVAFRRAAAQGRRGASEYRDVLAAAETLRRRADVDPKRLGIWGGSWGGFLVGLALARNSDIFAAGADFHGVHDMVGFPAPGLSPADRRAEIAVQWASSPIADVRTWRSPVLIVQGDDDLDVSFSQSVLLDQLLTARDIPHDVLSLPGERHGFLRQKSWETAYGTMDQFFARQLHPDHVLAEKGTP</sequence>
<evidence type="ECO:0000256" key="3">
    <source>
        <dbReference type="ARBA" id="ARBA00022990"/>
    </source>
</evidence>
<dbReference type="RefSeq" id="WP_289840828.1">
    <property type="nucleotide sequence ID" value="NZ_CATKSH010000003.1"/>
</dbReference>
<dbReference type="SUPFAM" id="SSF82171">
    <property type="entry name" value="DPP6 N-terminal domain-like"/>
    <property type="match status" value="1"/>
</dbReference>
<feature type="signal peptide" evidence="7">
    <location>
        <begin position="1"/>
        <end position="32"/>
    </location>
</feature>
<comment type="function">
    <text evidence="6">This enzyme catalyzes the hydrolysis of the N-terminal peptide bond of an N-acetylated peptide to generate an N-acetylated amino acid and a peptide with a free N-terminus. It preferentially cleaves off Ac-Ala, Ac-Met and Ac-Ser. Also, involved in the degradation of oxidized and glycated proteins.</text>
</comment>
<evidence type="ECO:0000256" key="4">
    <source>
        <dbReference type="ARBA" id="ARBA00032284"/>
    </source>
</evidence>
<dbReference type="Pfam" id="PF00326">
    <property type="entry name" value="Peptidase_S9"/>
    <property type="match status" value="1"/>
</dbReference>
<dbReference type="InterPro" id="IPR002470">
    <property type="entry name" value="Peptidase_S9A"/>
</dbReference>
<dbReference type="AlphaFoldDB" id="A0AA35UH46"/>
<dbReference type="InterPro" id="IPR050278">
    <property type="entry name" value="Serine_Prot_S9B/DPPIV"/>
</dbReference>
<dbReference type="SUPFAM" id="SSF53474">
    <property type="entry name" value="alpha/beta-Hydrolases"/>
    <property type="match status" value="1"/>
</dbReference>
<dbReference type="Gene3D" id="2.120.10.30">
    <property type="entry name" value="TolB, C-terminal domain"/>
    <property type="match status" value="1"/>
</dbReference>
<evidence type="ECO:0000256" key="1">
    <source>
        <dbReference type="ARBA" id="ARBA00022670"/>
    </source>
</evidence>
<dbReference type="Pfam" id="PF07676">
    <property type="entry name" value="PD40"/>
    <property type="match status" value="3"/>
</dbReference>
<reference evidence="10" key="1">
    <citation type="submission" date="2023-03" db="EMBL/GenBank/DDBJ databases">
        <authorList>
            <person name="Cleenwerck I."/>
        </authorList>
    </citation>
    <scope>NUCLEOTIDE SEQUENCE</scope>
    <source>
        <strain evidence="10">LMG 32879</strain>
    </source>
</reference>
<dbReference type="InterPro" id="IPR029058">
    <property type="entry name" value="AB_hydrolase_fold"/>
</dbReference>
<name>A0AA35UH46_9PROT</name>
<keyword evidence="11" id="KW-1185">Reference proteome</keyword>
<gene>
    <name evidence="10" type="ORF">LMG32879_000760</name>
</gene>
<dbReference type="GO" id="GO:0006508">
    <property type="term" value="P:proteolysis"/>
    <property type="evidence" value="ECO:0007669"/>
    <property type="project" value="UniProtKB-KW"/>
</dbReference>
<evidence type="ECO:0000259" key="8">
    <source>
        <dbReference type="Pfam" id="PF00326"/>
    </source>
</evidence>
<evidence type="ECO:0000256" key="6">
    <source>
        <dbReference type="ARBA" id="ARBA00045885"/>
    </source>
</evidence>
<proteinExistence type="predicted"/>
<feature type="domain" description="Peptidase S9 prolyl oligopeptidase catalytic" evidence="8">
    <location>
        <begin position="486"/>
        <end position="679"/>
    </location>
</feature>
<evidence type="ECO:0000313" key="10">
    <source>
        <dbReference type="EMBL" id="CAI9119934.1"/>
    </source>
</evidence>
<dbReference type="EMBL" id="CATKSH010000003">
    <property type="protein sequence ID" value="CAI9119934.1"/>
    <property type="molecule type" value="Genomic_DNA"/>
</dbReference>
<keyword evidence="3" id="KW-0007">Acetylation</keyword>
<dbReference type="InterPro" id="IPR011042">
    <property type="entry name" value="6-blade_b-propeller_TolB-like"/>
</dbReference>
<dbReference type="PRINTS" id="PR00862">
    <property type="entry name" value="PROLIGOPTASE"/>
</dbReference>
<dbReference type="InterPro" id="IPR001375">
    <property type="entry name" value="Peptidase_S9_cat"/>
</dbReference>
<protein>
    <recommendedName>
        <fullName evidence="5">Acyl-peptide hydrolase</fullName>
    </recommendedName>
    <alternativeName>
        <fullName evidence="4">Acylaminoacyl-peptidase</fullName>
    </alternativeName>
</protein>
<keyword evidence="7" id="KW-0732">Signal</keyword>
<evidence type="ECO:0000259" key="9">
    <source>
        <dbReference type="Pfam" id="PF00930"/>
    </source>
</evidence>
<dbReference type="InterPro" id="IPR011659">
    <property type="entry name" value="WD40"/>
</dbReference>
<dbReference type="PROSITE" id="PS00708">
    <property type="entry name" value="PRO_ENDOPEP_SER"/>
    <property type="match status" value="1"/>
</dbReference>
<dbReference type="PANTHER" id="PTHR11731">
    <property type="entry name" value="PROTEASE FAMILY S9B,C DIPEPTIDYL-PEPTIDASE IV-RELATED"/>
    <property type="match status" value="1"/>
</dbReference>
<organism evidence="10 11">
    <name type="scientific">Brytella acorum</name>
    <dbReference type="NCBI Taxonomy" id="2959299"/>
    <lineage>
        <taxon>Bacteria</taxon>
        <taxon>Pseudomonadati</taxon>
        <taxon>Pseudomonadota</taxon>
        <taxon>Alphaproteobacteria</taxon>
        <taxon>Acetobacterales</taxon>
        <taxon>Acetobacteraceae</taxon>
        <taxon>Brytella</taxon>
    </lineage>
</organism>
<dbReference type="GO" id="GO:0004252">
    <property type="term" value="F:serine-type endopeptidase activity"/>
    <property type="evidence" value="ECO:0007669"/>
    <property type="project" value="InterPro"/>
</dbReference>
<evidence type="ECO:0000256" key="2">
    <source>
        <dbReference type="ARBA" id="ARBA00022801"/>
    </source>
</evidence>
<comment type="caution">
    <text evidence="10">The sequence shown here is derived from an EMBL/GenBank/DDBJ whole genome shotgun (WGS) entry which is preliminary data.</text>
</comment>
<dbReference type="Pfam" id="PF00930">
    <property type="entry name" value="DPPIV_N"/>
    <property type="match status" value="1"/>
</dbReference>
<dbReference type="Gene3D" id="3.40.50.1820">
    <property type="entry name" value="alpha/beta hydrolase"/>
    <property type="match status" value="1"/>
</dbReference>
<feature type="chain" id="PRO_5041292213" description="Acyl-peptide hydrolase" evidence="7">
    <location>
        <begin position="33"/>
        <end position="690"/>
    </location>
</feature>
<keyword evidence="1" id="KW-0645">Protease</keyword>
<feature type="domain" description="Dipeptidylpeptidase IV N-terminal" evidence="9">
    <location>
        <begin position="304"/>
        <end position="385"/>
    </location>
</feature>
<dbReference type="InterPro" id="IPR002469">
    <property type="entry name" value="Peptidase_S9B_N"/>
</dbReference>
<keyword evidence="2" id="KW-0378">Hydrolase</keyword>
<dbReference type="Proteomes" id="UP001176960">
    <property type="component" value="Unassembled WGS sequence"/>
</dbReference>
<accession>A0AA35UH46</accession>
<evidence type="ECO:0000313" key="11">
    <source>
        <dbReference type="Proteomes" id="UP001176960"/>
    </source>
</evidence>
<dbReference type="Gene3D" id="2.140.10.30">
    <property type="entry name" value="Dipeptidylpeptidase IV, N-terminal domain"/>
    <property type="match status" value="1"/>
</dbReference>
<dbReference type="InterPro" id="IPR002471">
    <property type="entry name" value="Pept_S9_AS"/>
</dbReference>
<evidence type="ECO:0000256" key="7">
    <source>
        <dbReference type="SAM" id="SignalP"/>
    </source>
</evidence>
<dbReference type="PANTHER" id="PTHR11731:SF193">
    <property type="entry name" value="DIPEPTIDYL PEPTIDASE 9"/>
    <property type="match status" value="1"/>
</dbReference>